<evidence type="ECO:0000256" key="2">
    <source>
        <dbReference type="ARBA" id="ARBA00012528"/>
    </source>
</evidence>
<dbReference type="EC" id="2.7.7.65" evidence="2"/>
<feature type="transmembrane region" description="Helical" evidence="4">
    <location>
        <begin position="154"/>
        <end position="173"/>
    </location>
</feature>
<dbReference type="SUPFAM" id="SSF55073">
    <property type="entry name" value="Nucleotide cyclase"/>
    <property type="match status" value="1"/>
</dbReference>
<evidence type="ECO:0000256" key="3">
    <source>
        <dbReference type="ARBA" id="ARBA00034247"/>
    </source>
</evidence>
<dbReference type="RefSeq" id="WP_095617275.1">
    <property type="nucleotide sequence ID" value="NZ_NSKD01000003.1"/>
</dbReference>
<dbReference type="Gene3D" id="3.30.70.270">
    <property type="match status" value="1"/>
</dbReference>
<feature type="transmembrane region" description="Helical" evidence="4">
    <location>
        <begin position="100"/>
        <end position="118"/>
    </location>
</feature>
<name>A0A2A2F6S9_9GAMM</name>
<evidence type="ECO:0000313" key="7">
    <source>
        <dbReference type="Proteomes" id="UP000218896"/>
    </source>
</evidence>
<dbReference type="EMBL" id="NSKD01000003">
    <property type="protein sequence ID" value="PAU80434.1"/>
    <property type="molecule type" value="Genomic_DNA"/>
</dbReference>
<feature type="transmembrane region" description="Helical" evidence="4">
    <location>
        <begin position="130"/>
        <end position="147"/>
    </location>
</feature>
<dbReference type="InterPro" id="IPR043128">
    <property type="entry name" value="Rev_trsase/Diguanyl_cyclase"/>
</dbReference>
<comment type="catalytic activity">
    <reaction evidence="3">
        <text>2 GTP = 3',3'-c-di-GMP + 2 diphosphate</text>
        <dbReference type="Rhea" id="RHEA:24898"/>
        <dbReference type="ChEBI" id="CHEBI:33019"/>
        <dbReference type="ChEBI" id="CHEBI:37565"/>
        <dbReference type="ChEBI" id="CHEBI:58805"/>
        <dbReference type="EC" id="2.7.7.65"/>
    </reaction>
</comment>
<dbReference type="NCBIfam" id="TIGR00254">
    <property type="entry name" value="GGDEF"/>
    <property type="match status" value="1"/>
</dbReference>
<dbReference type="CDD" id="cd01949">
    <property type="entry name" value="GGDEF"/>
    <property type="match status" value="1"/>
</dbReference>
<sequence length="377" mass="41793">MLSYLAISGRTVRYRYGELPVEWQEAFHEYQRVLARRFAVVSALMGLIIFPFFQVVELWPQLGLLGHWWSHLGWRMLPVVTAIGILILRWRVPDGVWPRGMLVLYALSGMIMMSGMVAEHMTEPGGPHDFLSKGLVVVIALVAVLATAGARDLILVYGVPLVLMSVVVIQASVPLIGVFLLLVHPLIMMVIGLVISEVLYRVRLEAFMARQQLEQSASTDVLTGLANRRAFDARLEAEHARCLRQGASYALIMADLDHFKHVNDTHGHDVGDEVLTELARRLQGALRTEDELGRWGGEEFMVLLRDGGQHEAEPVAEKLRLAVADTPFHTSAGPLSITTSLGIAVFNGEEMPSMVARRADLALYAAKENGRNRCESA</sequence>
<evidence type="ECO:0000256" key="4">
    <source>
        <dbReference type="SAM" id="Phobius"/>
    </source>
</evidence>
<keyword evidence="4" id="KW-0812">Transmembrane</keyword>
<evidence type="ECO:0000313" key="6">
    <source>
        <dbReference type="EMBL" id="PAU80434.1"/>
    </source>
</evidence>
<dbReference type="GO" id="GO:0052621">
    <property type="term" value="F:diguanylate cyclase activity"/>
    <property type="evidence" value="ECO:0007669"/>
    <property type="project" value="UniProtKB-EC"/>
</dbReference>
<dbReference type="AlphaFoldDB" id="A0A2A2F6S9"/>
<gene>
    <name evidence="6" type="ORF">CK501_08275</name>
</gene>
<feature type="transmembrane region" description="Helical" evidence="4">
    <location>
        <begin position="38"/>
        <end position="56"/>
    </location>
</feature>
<dbReference type="OrthoDB" id="9812260at2"/>
<accession>A0A2A2F6S9</accession>
<dbReference type="Pfam" id="PF00990">
    <property type="entry name" value="GGDEF"/>
    <property type="match status" value="1"/>
</dbReference>
<dbReference type="GO" id="GO:0043709">
    <property type="term" value="P:cell adhesion involved in single-species biofilm formation"/>
    <property type="evidence" value="ECO:0007669"/>
    <property type="project" value="TreeGrafter"/>
</dbReference>
<evidence type="ECO:0000256" key="1">
    <source>
        <dbReference type="ARBA" id="ARBA00001946"/>
    </source>
</evidence>
<dbReference type="Proteomes" id="UP000218896">
    <property type="component" value="Unassembled WGS sequence"/>
</dbReference>
<dbReference type="PANTHER" id="PTHR45138:SF9">
    <property type="entry name" value="DIGUANYLATE CYCLASE DGCM-RELATED"/>
    <property type="match status" value="1"/>
</dbReference>
<protein>
    <recommendedName>
        <fullName evidence="2">diguanylate cyclase</fullName>
        <ecNumber evidence="2">2.7.7.65</ecNumber>
    </recommendedName>
</protein>
<dbReference type="InterPro" id="IPR000160">
    <property type="entry name" value="GGDEF_dom"/>
</dbReference>
<reference evidence="6 7" key="1">
    <citation type="submission" date="2017-08" db="EMBL/GenBank/DDBJ databases">
        <title>Halovibrio sewagensis sp. nov., isolated from wastewater of high salinity.</title>
        <authorList>
            <person name="Dong X."/>
            <person name="Zhang G."/>
        </authorList>
    </citation>
    <scope>NUCLEOTIDE SEQUENCE [LARGE SCALE GENOMIC DNA]</scope>
    <source>
        <strain evidence="6 7">YL5-2</strain>
    </source>
</reference>
<keyword evidence="4" id="KW-0472">Membrane</keyword>
<dbReference type="PROSITE" id="PS50887">
    <property type="entry name" value="GGDEF"/>
    <property type="match status" value="1"/>
</dbReference>
<proteinExistence type="predicted"/>
<dbReference type="FunFam" id="3.30.70.270:FF:000001">
    <property type="entry name" value="Diguanylate cyclase domain protein"/>
    <property type="match status" value="1"/>
</dbReference>
<keyword evidence="7" id="KW-1185">Reference proteome</keyword>
<dbReference type="PANTHER" id="PTHR45138">
    <property type="entry name" value="REGULATORY COMPONENTS OF SENSORY TRANSDUCTION SYSTEM"/>
    <property type="match status" value="1"/>
</dbReference>
<keyword evidence="4" id="KW-1133">Transmembrane helix</keyword>
<dbReference type="GO" id="GO:0005886">
    <property type="term" value="C:plasma membrane"/>
    <property type="evidence" value="ECO:0007669"/>
    <property type="project" value="TreeGrafter"/>
</dbReference>
<evidence type="ECO:0000259" key="5">
    <source>
        <dbReference type="PROSITE" id="PS50887"/>
    </source>
</evidence>
<dbReference type="SMART" id="SM00267">
    <property type="entry name" value="GGDEF"/>
    <property type="match status" value="1"/>
</dbReference>
<dbReference type="InterPro" id="IPR029787">
    <property type="entry name" value="Nucleotide_cyclase"/>
</dbReference>
<feature type="domain" description="GGDEF" evidence="5">
    <location>
        <begin position="247"/>
        <end position="377"/>
    </location>
</feature>
<feature type="transmembrane region" description="Helical" evidence="4">
    <location>
        <begin position="68"/>
        <end position="88"/>
    </location>
</feature>
<dbReference type="GO" id="GO:1902201">
    <property type="term" value="P:negative regulation of bacterial-type flagellum-dependent cell motility"/>
    <property type="evidence" value="ECO:0007669"/>
    <property type="project" value="TreeGrafter"/>
</dbReference>
<organism evidence="6 7">
    <name type="scientific">Halovibrio salipaludis</name>
    <dbReference type="NCBI Taxonomy" id="2032626"/>
    <lineage>
        <taxon>Bacteria</taxon>
        <taxon>Pseudomonadati</taxon>
        <taxon>Pseudomonadota</taxon>
        <taxon>Gammaproteobacteria</taxon>
        <taxon>Oceanospirillales</taxon>
        <taxon>Halomonadaceae</taxon>
        <taxon>Halovibrio</taxon>
    </lineage>
</organism>
<comment type="cofactor">
    <cofactor evidence="1">
        <name>Mg(2+)</name>
        <dbReference type="ChEBI" id="CHEBI:18420"/>
    </cofactor>
</comment>
<dbReference type="InterPro" id="IPR050469">
    <property type="entry name" value="Diguanylate_Cyclase"/>
</dbReference>
<comment type="caution">
    <text evidence="6">The sequence shown here is derived from an EMBL/GenBank/DDBJ whole genome shotgun (WGS) entry which is preliminary data.</text>
</comment>
<feature type="transmembrane region" description="Helical" evidence="4">
    <location>
        <begin position="179"/>
        <end position="200"/>
    </location>
</feature>